<dbReference type="InterPro" id="IPR036995">
    <property type="entry name" value="MPG_sf"/>
</dbReference>
<dbReference type="PANTHER" id="PTHR10429">
    <property type="entry name" value="DNA-3-METHYLADENINE GLYCOSYLASE"/>
    <property type="match status" value="1"/>
</dbReference>
<organism evidence="7 8">
    <name type="scientific">Paraburkholderia caballeronis</name>
    <dbReference type="NCBI Taxonomy" id="416943"/>
    <lineage>
        <taxon>Bacteria</taxon>
        <taxon>Pseudomonadati</taxon>
        <taxon>Pseudomonadota</taxon>
        <taxon>Betaproteobacteria</taxon>
        <taxon>Burkholderiales</taxon>
        <taxon>Burkholderiaceae</taxon>
        <taxon>Paraburkholderia</taxon>
    </lineage>
</organism>
<dbReference type="PANTHER" id="PTHR10429:SF0">
    <property type="entry name" value="DNA-3-METHYLADENINE GLYCOSYLASE"/>
    <property type="match status" value="1"/>
</dbReference>
<feature type="compositionally biased region" description="Low complexity" evidence="6">
    <location>
        <begin position="11"/>
        <end position="23"/>
    </location>
</feature>
<dbReference type="EMBL" id="FOAJ01000028">
    <property type="protein sequence ID" value="SEM14048.1"/>
    <property type="molecule type" value="Genomic_DNA"/>
</dbReference>
<dbReference type="EC" id="3.2.2.-" evidence="5"/>
<evidence type="ECO:0000256" key="4">
    <source>
        <dbReference type="ARBA" id="ARBA00023204"/>
    </source>
</evidence>
<evidence type="ECO:0000256" key="3">
    <source>
        <dbReference type="ARBA" id="ARBA00022801"/>
    </source>
</evidence>
<dbReference type="InterPro" id="IPR011034">
    <property type="entry name" value="Formyl_transferase-like_C_sf"/>
</dbReference>
<reference evidence="8" key="1">
    <citation type="submission" date="2016-10" db="EMBL/GenBank/DDBJ databases">
        <authorList>
            <person name="Varghese N."/>
            <person name="Submissions S."/>
        </authorList>
    </citation>
    <scope>NUCLEOTIDE SEQUENCE [LARGE SCALE GENOMIC DNA]</scope>
    <source>
        <strain evidence="8">LMG 26416</strain>
    </source>
</reference>
<evidence type="ECO:0000313" key="7">
    <source>
        <dbReference type="EMBL" id="SEM14048.1"/>
    </source>
</evidence>
<evidence type="ECO:0000256" key="6">
    <source>
        <dbReference type="SAM" id="MobiDB-lite"/>
    </source>
</evidence>
<dbReference type="Gene3D" id="3.10.300.10">
    <property type="entry name" value="Methylpurine-DNA glycosylase (MPG)"/>
    <property type="match status" value="1"/>
</dbReference>
<keyword evidence="2 5" id="KW-0227">DNA damage</keyword>
<dbReference type="STRING" id="416943.SAMN05445871_4923"/>
<dbReference type="HAMAP" id="MF_00527">
    <property type="entry name" value="3MGH"/>
    <property type="match status" value="1"/>
</dbReference>
<feature type="region of interest" description="Disordered" evidence="6">
    <location>
        <begin position="1"/>
        <end position="36"/>
    </location>
</feature>
<dbReference type="GO" id="GO:0003905">
    <property type="term" value="F:alkylbase DNA N-glycosylase activity"/>
    <property type="evidence" value="ECO:0007669"/>
    <property type="project" value="InterPro"/>
</dbReference>
<accession>A0A1H7VZ28</accession>
<gene>
    <name evidence="7" type="ORF">SAMN05192542_12855</name>
</gene>
<evidence type="ECO:0000313" key="8">
    <source>
        <dbReference type="Proteomes" id="UP000199120"/>
    </source>
</evidence>
<keyword evidence="4 5" id="KW-0234">DNA repair</keyword>
<dbReference type="Proteomes" id="UP000199120">
    <property type="component" value="Unassembled WGS sequence"/>
</dbReference>
<keyword evidence="3 5" id="KW-0378">Hydrolase</keyword>
<dbReference type="AlphaFoldDB" id="A0A1H7VZ28"/>
<evidence type="ECO:0000256" key="5">
    <source>
        <dbReference type="HAMAP-Rule" id="MF_00527"/>
    </source>
</evidence>
<sequence>MGAGGSRRARPAAVAAQGGAARAGARRTRDTGGGPAASGPLLIVPLRRDELPVDAVELARFMVGRYLVHDLATGRMAGRIVEMEAYPVGDPTSHAYIGRRLYNRSMFLERGHAYVRLTYGSSYMLNMSAEEADVGAGVLIRAVEPLEGLDAMSARRPGVPPRDLARGPGRLTMAFGIGAAFDGVDLCSGHGLWIGRVDERARRVGVTTRIGLSREMHRPLRFYEAGSPFVSGPRRLLSADLDSSPL</sequence>
<dbReference type="NCBIfam" id="TIGR00567">
    <property type="entry name" value="3mg"/>
    <property type="match status" value="1"/>
</dbReference>
<dbReference type="CDD" id="cd00540">
    <property type="entry name" value="AAG"/>
    <property type="match status" value="1"/>
</dbReference>
<dbReference type="SUPFAM" id="SSF50486">
    <property type="entry name" value="FMT C-terminal domain-like"/>
    <property type="match status" value="1"/>
</dbReference>
<comment type="similarity">
    <text evidence="1 5">Belongs to the DNA glycosylase MPG family.</text>
</comment>
<protein>
    <recommendedName>
        <fullName evidence="5">Putative 3-methyladenine DNA glycosylase</fullName>
        <ecNumber evidence="5">3.2.2.-</ecNumber>
    </recommendedName>
</protein>
<proteinExistence type="inferred from homology"/>
<name>A0A1H7VZ28_9BURK</name>
<keyword evidence="8" id="KW-1185">Reference proteome</keyword>
<evidence type="ECO:0000256" key="1">
    <source>
        <dbReference type="ARBA" id="ARBA00009232"/>
    </source>
</evidence>
<dbReference type="GO" id="GO:0003677">
    <property type="term" value="F:DNA binding"/>
    <property type="evidence" value="ECO:0007669"/>
    <property type="project" value="InterPro"/>
</dbReference>
<dbReference type="Pfam" id="PF02245">
    <property type="entry name" value="Pur_DNA_glyco"/>
    <property type="match status" value="1"/>
</dbReference>
<dbReference type="GO" id="GO:0006284">
    <property type="term" value="P:base-excision repair"/>
    <property type="evidence" value="ECO:0007669"/>
    <property type="project" value="InterPro"/>
</dbReference>
<dbReference type="InterPro" id="IPR003180">
    <property type="entry name" value="MPG"/>
</dbReference>
<evidence type="ECO:0000256" key="2">
    <source>
        <dbReference type="ARBA" id="ARBA00022763"/>
    </source>
</evidence>